<sequence>MAAPVNAMMGALAKEKRNKSTHTGAPTWLALFQKDCFPFSFALLLAVQPSRATGTAANPLFFPINSDGLARRIRPAKAGKHQATAQRDRSVGIKEKKRKR</sequence>
<evidence type="ECO:0000313" key="2">
    <source>
        <dbReference type="EMBL" id="BCU02711.1"/>
    </source>
</evidence>
<feature type="region of interest" description="Disordered" evidence="1">
    <location>
        <begin position="73"/>
        <end position="100"/>
    </location>
</feature>
<evidence type="ECO:0000313" key="3">
    <source>
        <dbReference type="Proteomes" id="UP001253637"/>
    </source>
</evidence>
<evidence type="ECO:0000256" key="1">
    <source>
        <dbReference type="SAM" id="MobiDB-lite"/>
    </source>
</evidence>
<organism evidence="2 3">
    <name type="scientific">Pandoravirus japonicus</name>
    <dbReference type="NCBI Taxonomy" id="2823154"/>
    <lineage>
        <taxon>Viruses</taxon>
        <taxon>Pandoravirus</taxon>
    </lineage>
</organism>
<dbReference type="EMBL" id="LC625835">
    <property type="protein sequence ID" value="BCU02711.1"/>
    <property type="molecule type" value="Genomic_DNA"/>
</dbReference>
<reference evidence="2" key="1">
    <citation type="submission" date="2021-04" db="EMBL/GenBank/DDBJ databases">
        <title>Draft Genome Sequence of Pandoravirus japonicus, Isolated from the Sabaishi River of Niigata, Japan.</title>
        <authorList>
            <person name="Hosokawa N."/>
            <person name="Takahashi H."/>
            <person name="Aoki K."/>
            <person name="Takemura M."/>
        </authorList>
    </citation>
    <scope>NUCLEOTIDE SEQUENCE</scope>
</reference>
<proteinExistence type="predicted"/>
<name>A0A811BQW6_9VIRU</name>
<accession>A0A811BQW6</accession>
<protein>
    <submittedName>
        <fullName evidence="2">Uncharacterized protein</fullName>
    </submittedName>
</protein>
<dbReference type="Proteomes" id="UP001253637">
    <property type="component" value="Segment"/>
</dbReference>